<accession>A0ABP7S2W9</accession>
<comment type="caution">
    <text evidence="2">The sequence shown here is derived from an EMBL/GenBank/DDBJ whole genome shotgun (WGS) entry which is preliminary data.</text>
</comment>
<feature type="domain" description="LysM" evidence="1">
    <location>
        <begin position="1024"/>
        <end position="1068"/>
    </location>
</feature>
<name>A0ABP7S2W9_9PSEU</name>
<dbReference type="RefSeq" id="WP_344874880.1">
    <property type="nucleotide sequence ID" value="NZ_BAABAL010000008.1"/>
</dbReference>
<dbReference type="NCBIfam" id="TIGR02243">
    <property type="entry name" value="putative baseplate assembly protein"/>
    <property type="match status" value="1"/>
</dbReference>
<proteinExistence type="predicted"/>
<dbReference type="EMBL" id="BAABAL010000008">
    <property type="protein sequence ID" value="GAA4005748.1"/>
    <property type="molecule type" value="Genomic_DNA"/>
</dbReference>
<dbReference type="Gene3D" id="3.10.350.10">
    <property type="entry name" value="LysM domain"/>
    <property type="match status" value="1"/>
</dbReference>
<dbReference type="SUPFAM" id="SSF54106">
    <property type="entry name" value="LysM domain"/>
    <property type="match status" value="1"/>
</dbReference>
<sequence>MSVRTPQRVHHRPGLGALRYRVGAHGTFLDTMLARLASRRELDGLTERGTDDFSIALLDAWAVLGDVLTFYTERVANEGYLRTATEQWSVDQLGRLVGHRPRPAVGASVFLSYNLDPGQDTVIPAGSRANSVPEAGGSPQAFETSEDIRAKTAWNDLGVRKYYPFDVPPGKATTLRKILVKGVTANLSGGDRLLFDYGFAATAPDRVVVRSSEVDAEQGHTVVELEGGSVGAELVPSQERLVAAMTVALAPTTARTTFSDQVNTQVVLKLQAELASSAEVGKFDRLVRYLFETEEAAALAEGNALADPVWTSAAAGIATNLREFLVLRAALLGVRPPGEPPVGCECGGGGAKLLDDGSDECTCEPLPDNDPTAVVALARLLSPLTKEPSRPPAGSSNLDRKVEDAFAPGSDVGPQLIAAAQPRLRPTLYKAWRGLELADPPKLSTLYVLRQNGTVFGANLVPKTPPSGGGGVHLAAEETAKYAPEGADKLNELALSGPYEGIAPGSWILVEKPRGDNPSRNDAFFKVTGVEQKLVSLTVNGQRASATVTVLTLDKDWRAPADDLAKVARYSVRFKADALTPLGDPVTADVKGKRIELAELHSDLRSGRYLIVSGERSDLPRRMRGVRASELVMIGGVQQSANTQPGSTKPTPGSKPLTTLVLAEPLAYSYHRDTVRLHGNVVEATQGESRLEVLGSGDASQANQSFPVRGTPITWLPSDTPLGATSTLRVSVGGVRWHEAEAVSLLGPEERAHLTRVADGGATTVAFGDGVHGSRLPTGAENVQARYRAGAGNGGNVDAETITQPVSRPLGVAGVTNPIAASGGGDGDGPADARRVTPLRTIALDRLVSVADYESFTKARAGIGKASVRELSDGQRDVVHVTIAGIKDAPIDPASRLHRSLVASLSHFGQLGLPVTVDNRDLVVLVLSAGVKVHPDHEWEQVEPRVRQNLLSHFDFTARELAEPVYQSEIVSVIQGTEGVDHVDVDVFDGVPGRLTPQQIVDLAQRLKEPRVVVPARPARLLDTVHVVTARETLTSVAQQYGLDLAELVELNPGLISIELTAGQKLVVAQGLSPAELVVFNPAVRDTLILRRL</sequence>
<keyword evidence="3" id="KW-1185">Reference proteome</keyword>
<protein>
    <recommendedName>
        <fullName evidence="1">LysM domain-containing protein</fullName>
    </recommendedName>
</protein>
<dbReference type="SMART" id="SM00257">
    <property type="entry name" value="LysM"/>
    <property type="match status" value="1"/>
</dbReference>
<evidence type="ECO:0000313" key="2">
    <source>
        <dbReference type="EMBL" id="GAA4005748.1"/>
    </source>
</evidence>
<evidence type="ECO:0000259" key="1">
    <source>
        <dbReference type="PROSITE" id="PS51782"/>
    </source>
</evidence>
<gene>
    <name evidence="2" type="ORF">GCM10022247_29250</name>
</gene>
<organism evidence="2 3">
    <name type="scientific">Allokutzneria multivorans</name>
    <dbReference type="NCBI Taxonomy" id="1142134"/>
    <lineage>
        <taxon>Bacteria</taxon>
        <taxon>Bacillati</taxon>
        <taxon>Actinomycetota</taxon>
        <taxon>Actinomycetes</taxon>
        <taxon>Pseudonocardiales</taxon>
        <taxon>Pseudonocardiaceae</taxon>
        <taxon>Allokutzneria</taxon>
    </lineage>
</organism>
<dbReference type="Proteomes" id="UP001501747">
    <property type="component" value="Unassembled WGS sequence"/>
</dbReference>
<dbReference type="InterPro" id="IPR018392">
    <property type="entry name" value="LysM"/>
</dbReference>
<evidence type="ECO:0000313" key="3">
    <source>
        <dbReference type="Proteomes" id="UP001501747"/>
    </source>
</evidence>
<dbReference type="PROSITE" id="PS51782">
    <property type="entry name" value="LYSM"/>
    <property type="match status" value="1"/>
</dbReference>
<dbReference type="InterPro" id="IPR036779">
    <property type="entry name" value="LysM_dom_sf"/>
</dbReference>
<reference evidence="3" key="1">
    <citation type="journal article" date="2019" name="Int. J. Syst. Evol. Microbiol.">
        <title>The Global Catalogue of Microorganisms (GCM) 10K type strain sequencing project: providing services to taxonomists for standard genome sequencing and annotation.</title>
        <authorList>
            <consortium name="The Broad Institute Genomics Platform"/>
            <consortium name="The Broad Institute Genome Sequencing Center for Infectious Disease"/>
            <person name="Wu L."/>
            <person name="Ma J."/>
        </authorList>
    </citation>
    <scope>NUCLEOTIDE SEQUENCE [LARGE SCALE GENOMIC DNA]</scope>
    <source>
        <strain evidence="3">JCM 17342</strain>
    </source>
</reference>
<dbReference type="Pfam" id="PF01476">
    <property type="entry name" value="LysM"/>
    <property type="match status" value="1"/>
</dbReference>
<dbReference type="CDD" id="cd00118">
    <property type="entry name" value="LysM"/>
    <property type="match status" value="1"/>
</dbReference>
<dbReference type="InterPro" id="IPR011749">
    <property type="entry name" value="CHP02243"/>
</dbReference>